<reference evidence="4 5" key="1">
    <citation type="submission" date="2019-07" db="EMBL/GenBank/DDBJ databases">
        <title>Diversity of Bacteria from Kongsfjorden, Arctic.</title>
        <authorList>
            <person name="Yu Y."/>
        </authorList>
    </citation>
    <scope>NUCLEOTIDE SEQUENCE [LARGE SCALE GENOMIC DNA]</scope>
    <source>
        <strain evidence="4 5">SM1928</strain>
    </source>
</reference>
<feature type="chain" id="PRO_5021797981" evidence="1">
    <location>
        <begin position="33"/>
        <end position="346"/>
    </location>
</feature>
<sequence length="346" mass="38328">MTSPSRRSAIAASIAGLATIGATAAVASPAQAAGNGHGSNRPSGKATIFTVISDIQGDLADFDLALKDIESTNPSKRSAGLVVNGDITPRGYDFEYDAVRKVLDANTHAANVHWAIGNHEFYVPKYSNPNTLAQATWPNGTTEASLFQSFFTFTGRDKVYTEIDLGGVPGLILGTEKYMQYHDAKLWDEVWLSEEQLIWFEQRLAYWARKGQPVMVFTHHPFPDTVSGTRNNLYKKDYLQVDRLLGILGKYKNVFVFTAHTHWALQLADWEVRRTVPGTGNLQGFQVINTGAVQTLWEDNGAGGERALDGREASGLQVEVYKDCVVVKARDYRRGEWIKEVQIPLF</sequence>
<evidence type="ECO:0000259" key="3">
    <source>
        <dbReference type="Pfam" id="PF13285"/>
    </source>
</evidence>
<dbReference type="OrthoDB" id="9812856at2"/>
<comment type="caution">
    <text evidence="4">The sequence shown here is derived from an EMBL/GenBank/DDBJ whole genome shotgun (WGS) entry which is preliminary data.</text>
</comment>
<dbReference type="EMBL" id="VNFK01000019">
    <property type="protein sequence ID" value="TVU59319.1"/>
    <property type="molecule type" value="Genomic_DNA"/>
</dbReference>
<protein>
    <submittedName>
        <fullName evidence="4">DUF4073 domain-containing protein</fullName>
    </submittedName>
</protein>
<dbReference type="Pfam" id="PF13285">
    <property type="entry name" value="DUF4073"/>
    <property type="match status" value="1"/>
</dbReference>
<dbReference type="Gene3D" id="3.60.21.10">
    <property type="match status" value="1"/>
</dbReference>
<dbReference type="PROSITE" id="PS51318">
    <property type="entry name" value="TAT"/>
    <property type="match status" value="1"/>
</dbReference>
<dbReference type="AlphaFoldDB" id="A0A558GR05"/>
<dbReference type="PANTHER" id="PTHR43143">
    <property type="entry name" value="METALLOPHOSPHOESTERASE, CALCINEURIN SUPERFAMILY"/>
    <property type="match status" value="1"/>
</dbReference>
<evidence type="ECO:0000313" key="5">
    <source>
        <dbReference type="Proteomes" id="UP000316500"/>
    </source>
</evidence>
<accession>A0A558GR05</accession>
<name>A0A558GR05_PAENT</name>
<evidence type="ECO:0000256" key="1">
    <source>
        <dbReference type="SAM" id="SignalP"/>
    </source>
</evidence>
<evidence type="ECO:0000259" key="2">
    <source>
        <dbReference type="Pfam" id="PF00149"/>
    </source>
</evidence>
<dbReference type="InterPro" id="IPR051918">
    <property type="entry name" value="STPP_CPPED1"/>
</dbReference>
<evidence type="ECO:0000313" key="4">
    <source>
        <dbReference type="EMBL" id="TVU59319.1"/>
    </source>
</evidence>
<dbReference type="GO" id="GO:0016787">
    <property type="term" value="F:hydrolase activity"/>
    <property type="evidence" value="ECO:0007669"/>
    <property type="project" value="InterPro"/>
</dbReference>
<feature type="signal peptide" evidence="1">
    <location>
        <begin position="1"/>
        <end position="32"/>
    </location>
</feature>
<organism evidence="4 5">
    <name type="scientific">Paenarthrobacter nitroguajacolicus</name>
    <name type="common">Arthrobacter nitroguajacolicus</name>
    <dbReference type="NCBI Taxonomy" id="211146"/>
    <lineage>
        <taxon>Bacteria</taxon>
        <taxon>Bacillati</taxon>
        <taxon>Actinomycetota</taxon>
        <taxon>Actinomycetes</taxon>
        <taxon>Micrococcales</taxon>
        <taxon>Micrococcaceae</taxon>
        <taxon>Paenarthrobacter</taxon>
    </lineage>
</organism>
<proteinExistence type="predicted"/>
<dbReference type="PANTHER" id="PTHR43143:SF1">
    <property type="entry name" value="SERINE_THREONINE-PROTEIN PHOSPHATASE CPPED1"/>
    <property type="match status" value="1"/>
</dbReference>
<dbReference type="Proteomes" id="UP000316500">
    <property type="component" value="Unassembled WGS sequence"/>
</dbReference>
<dbReference type="SUPFAM" id="SSF56300">
    <property type="entry name" value="Metallo-dependent phosphatases"/>
    <property type="match status" value="1"/>
</dbReference>
<gene>
    <name evidence="4" type="ORF">FQP90_19695</name>
</gene>
<dbReference type="Pfam" id="PF00149">
    <property type="entry name" value="Metallophos"/>
    <property type="match status" value="1"/>
</dbReference>
<keyword evidence="1" id="KW-0732">Signal</keyword>
<dbReference type="InterPro" id="IPR025142">
    <property type="entry name" value="DUF4073"/>
</dbReference>
<dbReference type="InterPro" id="IPR006311">
    <property type="entry name" value="TAT_signal"/>
</dbReference>
<feature type="domain" description="DUF4073" evidence="3">
    <location>
        <begin position="265"/>
        <end position="343"/>
    </location>
</feature>
<dbReference type="InterPro" id="IPR004843">
    <property type="entry name" value="Calcineurin-like_PHP"/>
</dbReference>
<dbReference type="RefSeq" id="WP_144652758.1">
    <property type="nucleotide sequence ID" value="NZ_VNFK01000019.1"/>
</dbReference>
<feature type="domain" description="Calcineurin-like phosphoesterase" evidence="2">
    <location>
        <begin position="49"/>
        <end position="263"/>
    </location>
</feature>
<dbReference type="InterPro" id="IPR029052">
    <property type="entry name" value="Metallo-depent_PP-like"/>
</dbReference>